<dbReference type="PANTHER" id="PTHR43297">
    <property type="entry name" value="OLIGOPEPTIDE TRANSPORT ATP-BINDING PROTEIN APPD"/>
    <property type="match status" value="1"/>
</dbReference>
<dbReference type="InterPro" id="IPR017871">
    <property type="entry name" value="ABC_transporter-like_CS"/>
</dbReference>
<dbReference type="OrthoDB" id="9802264at2"/>
<dbReference type="PANTHER" id="PTHR43297:SF2">
    <property type="entry name" value="DIPEPTIDE TRANSPORT ATP-BINDING PROTEIN DPPD"/>
    <property type="match status" value="1"/>
</dbReference>
<dbReference type="InterPro" id="IPR050388">
    <property type="entry name" value="ABC_Ni/Peptide_Import"/>
</dbReference>
<dbReference type="GO" id="GO:0015833">
    <property type="term" value="P:peptide transport"/>
    <property type="evidence" value="ECO:0007669"/>
    <property type="project" value="InterPro"/>
</dbReference>
<dbReference type="NCBIfam" id="TIGR01727">
    <property type="entry name" value="oligo_HPY"/>
    <property type="match status" value="1"/>
</dbReference>
<dbReference type="AlphaFoldDB" id="H0UKY8"/>
<dbReference type="Pfam" id="PF00005">
    <property type="entry name" value="ABC_tran"/>
    <property type="match status" value="1"/>
</dbReference>
<keyword evidence="5" id="KW-0547">Nucleotide-binding</keyword>
<comment type="similarity">
    <text evidence="2">Belongs to the ABC transporter superfamily.</text>
</comment>
<dbReference type="InterPro" id="IPR013563">
    <property type="entry name" value="Oligopep_ABC_C"/>
</dbReference>
<dbReference type="InterPro" id="IPR003593">
    <property type="entry name" value="AAA+_ATPase"/>
</dbReference>
<dbReference type="eggNOG" id="COG0444">
    <property type="taxonomic scope" value="Bacteria"/>
</dbReference>
<evidence type="ECO:0000259" key="8">
    <source>
        <dbReference type="PROSITE" id="PS50893"/>
    </source>
</evidence>
<dbReference type="GO" id="GO:0005886">
    <property type="term" value="C:plasma membrane"/>
    <property type="evidence" value="ECO:0007669"/>
    <property type="project" value="UniProtKB-SubCell"/>
</dbReference>
<keyword evidence="10" id="KW-1185">Reference proteome</keyword>
<dbReference type="CDD" id="cd03257">
    <property type="entry name" value="ABC_NikE_OppD_transporters"/>
    <property type="match status" value="1"/>
</dbReference>
<dbReference type="HOGENOM" id="CLU_000604_1_23_0"/>
<evidence type="ECO:0000256" key="4">
    <source>
        <dbReference type="ARBA" id="ARBA00022475"/>
    </source>
</evidence>
<organism evidence="9 10">
    <name type="scientific">Jonquetella anthropi DSM 22815</name>
    <dbReference type="NCBI Taxonomy" id="885272"/>
    <lineage>
        <taxon>Bacteria</taxon>
        <taxon>Thermotogati</taxon>
        <taxon>Synergistota</taxon>
        <taxon>Synergistia</taxon>
        <taxon>Synergistales</taxon>
        <taxon>Dethiosulfovibrionaceae</taxon>
        <taxon>Jonquetella</taxon>
    </lineage>
</organism>
<gene>
    <name evidence="9" type="ORF">JonanDRAFT_0974</name>
</gene>
<proteinExistence type="inferred from homology"/>
<keyword evidence="7" id="KW-0472">Membrane</keyword>
<accession>H0UKY8</accession>
<dbReference type="InterPro" id="IPR027417">
    <property type="entry name" value="P-loop_NTPase"/>
</dbReference>
<name>H0UKY8_9BACT</name>
<dbReference type="Gene3D" id="3.40.50.300">
    <property type="entry name" value="P-loop containing nucleotide triphosphate hydrolases"/>
    <property type="match status" value="1"/>
</dbReference>
<evidence type="ECO:0000313" key="10">
    <source>
        <dbReference type="Proteomes" id="UP000003806"/>
    </source>
</evidence>
<sequence length="331" mass="35755">MSDILLDIKNLSVQFNTDSGVVHAVNGLNLRLERGKALGFVGETGAGKTTTALSILQLIQTPPGKITEGEILFRGSDVRKMTEAEKRHMRGGEIAMIFQDPMTSLNPIMTVEQQIMEMVVLHSDLKGAKALERAHEMLEMVGIRPERGKDFPHQFSGGMRQRVGIAIALACRPSLLIADEPTTALDVTIQAQVLDLINELQKKVQTSLLLITHDLGIVAETCDDVAIMYAGAVVEYGPIQALYGHPLHPYTQGLFDAVPDLESPLGGKLAVIPGMPPDPTNLPTGCSFSPRCPYATDQCHKAACGIREIEPGHFVNCYTPLGLNAGGRSRA</sequence>
<evidence type="ECO:0000256" key="6">
    <source>
        <dbReference type="ARBA" id="ARBA00022840"/>
    </source>
</evidence>
<evidence type="ECO:0000256" key="7">
    <source>
        <dbReference type="ARBA" id="ARBA00023136"/>
    </source>
</evidence>
<comment type="subcellular location">
    <subcellularLocation>
        <location evidence="1">Cell membrane</location>
        <topology evidence="1">Peripheral membrane protein</topology>
    </subcellularLocation>
</comment>
<dbReference type="Pfam" id="PF08352">
    <property type="entry name" value="oligo_HPY"/>
    <property type="match status" value="1"/>
</dbReference>
<dbReference type="STRING" id="885272.JonanDRAFT_0974"/>
<dbReference type="Proteomes" id="UP000003806">
    <property type="component" value="Chromosome"/>
</dbReference>
<evidence type="ECO:0000256" key="5">
    <source>
        <dbReference type="ARBA" id="ARBA00022741"/>
    </source>
</evidence>
<dbReference type="PROSITE" id="PS50893">
    <property type="entry name" value="ABC_TRANSPORTER_2"/>
    <property type="match status" value="1"/>
</dbReference>
<dbReference type="EMBL" id="CM001376">
    <property type="protein sequence ID" value="EHM13347.1"/>
    <property type="molecule type" value="Genomic_DNA"/>
</dbReference>
<feature type="domain" description="ABC transporter" evidence="8">
    <location>
        <begin position="6"/>
        <end position="255"/>
    </location>
</feature>
<dbReference type="SUPFAM" id="SSF52540">
    <property type="entry name" value="P-loop containing nucleoside triphosphate hydrolases"/>
    <property type="match status" value="1"/>
</dbReference>
<dbReference type="RefSeq" id="WP_008521405.1">
    <property type="nucleotide sequence ID" value="NZ_CM001376.1"/>
</dbReference>
<dbReference type="InterPro" id="IPR003439">
    <property type="entry name" value="ABC_transporter-like_ATP-bd"/>
</dbReference>
<protein>
    <submittedName>
        <fullName evidence="9">Oligopeptide/dipeptide ABC transporter, ATP-binding protein</fullName>
    </submittedName>
</protein>
<reference evidence="9 10" key="1">
    <citation type="submission" date="2011-11" db="EMBL/GenBank/DDBJ databases">
        <title>The Noncontiguous Finished genome of Jonquetella anthropi DSM 22815.</title>
        <authorList>
            <consortium name="US DOE Joint Genome Institute (JGI-PGF)"/>
            <person name="Lucas S."/>
            <person name="Copeland A."/>
            <person name="Lapidus A."/>
            <person name="Glavina del Rio T."/>
            <person name="Dalin E."/>
            <person name="Tice H."/>
            <person name="Bruce D."/>
            <person name="Goodwin L."/>
            <person name="Pitluck S."/>
            <person name="Peters L."/>
            <person name="Mikhailova N."/>
            <person name="Held B."/>
            <person name="Kyrpides N."/>
            <person name="Mavromatis K."/>
            <person name="Ivanova N."/>
            <person name="Markowitz V."/>
            <person name="Cheng J.-F."/>
            <person name="Hugenholtz P."/>
            <person name="Woyke T."/>
            <person name="Wu D."/>
            <person name="Gronow S."/>
            <person name="Wellnitz S."/>
            <person name="Brambilla E."/>
            <person name="Klenk H.-P."/>
            <person name="Eisen J.A."/>
        </authorList>
    </citation>
    <scope>NUCLEOTIDE SEQUENCE [LARGE SCALE GENOMIC DNA]</scope>
    <source>
        <strain evidence="9 10">DSM 22815</strain>
    </source>
</reference>
<dbReference type="GO" id="GO:0016887">
    <property type="term" value="F:ATP hydrolysis activity"/>
    <property type="evidence" value="ECO:0007669"/>
    <property type="project" value="InterPro"/>
</dbReference>
<keyword evidence="6 9" id="KW-0067">ATP-binding</keyword>
<evidence type="ECO:0000256" key="2">
    <source>
        <dbReference type="ARBA" id="ARBA00005417"/>
    </source>
</evidence>
<keyword evidence="4" id="KW-1003">Cell membrane</keyword>
<dbReference type="PROSITE" id="PS00211">
    <property type="entry name" value="ABC_TRANSPORTER_1"/>
    <property type="match status" value="1"/>
</dbReference>
<dbReference type="SMART" id="SM00382">
    <property type="entry name" value="AAA"/>
    <property type="match status" value="1"/>
</dbReference>
<evidence type="ECO:0000256" key="1">
    <source>
        <dbReference type="ARBA" id="ARBA00004202"/>
    </source>
</evidence>
<evidence type="ECO:0000256" key="3">
    <source>
        <dbReference type="ARBA" id="ARBA00022448"/>
    </source>
</evidence>
<evidence type="ECO:0000313" key="9">
    <source>
        <dbReference type="EMBL" id="EHM13347.1"/>
    </source>
</evidence>
<dbReference type="GO" id="GO:0005524">
    <property type="term" value="F:ATP binding"/>
    <property type="evidence" value="ECO:0007669"/>
    <property type="project" value="UniProtKB-KW"/>
</dbReference>
<dbReference type="FunFam" id="3.40.50.300:FF:000016">
    <property type="entry name" value="Oligopeptide ABC transporter ATP-binding component"/>
    <property type="match status" value="1"/>
</dbReference>
<keyword evidence="3" id="KW-0813">Transport</keyword>